<dbReference type="Pfam" id="PF01741">
    <property type="entry name" value="MscL"/>
    <property type="match status" value="1"/>
</dbReference>
<dbReference type="Gene3D" id="1.10.1200.120">
    <property type="entry name" value="Large-conductance mechanosensitive channel, MscL, domain 1"/>
    <property type="match status" value="1"/>
</dbReference>
<feature type="transmembrane region" description="Helical" evidence="5">
    <location>
        <begin position="81"/>
        <end position="102"/>
    </location>
</feature>
<evidence type="ECO:0000313" key="6">
    <source>
        <dbReference type="EMBL" id="HGW29368.1"/>
    </source>
</evidence>
<dbReference type="PANTHER" id="PTHR30266:SF2">
    <property type="entry name" value="LARGE-CONDUCTANCE MECHANOSENSITIVE CHANNEL"/>
    <property type="match status" value="1"/>
</dbReference>
<keyword evidence="2 5" id="KW-0812">Transmembrane</keyword>
<dbReference type="InterPro" id="IPR037673">
    <property type="entry name" value="MSC/AndL"/>
</dbReference>
<dbReference type="GO" id="GO:0016020">
    <property type="term" value="C:membrane"/>
    <property type="evidence" value="ECO:0007669"/>
    <property type="project" value="UniProtKB-SubCell"/>
</dbReference>
<name>A0A7C4TJZ5_UNCKA</name>
<evidence type="ECO:0000256" key="4">
    <source>
        <dbReference type="ARBA" id="ARBA00023136"/>
    </source>
</evidence>
<protein>
    <submittedName>
        <fullName evidence="6">MscL family protein</fullName>
    </submittedName>
</protein>
<keyword evidence="3 5" id="KW-1133">Transmembrane helix</keyword>
<comment type="subcellular location">
    <subcellularLocation>
        <location evidence="1">Membrane</location>
        <topology evidence="1">Multi-pass membrane protein</topology>
    </subcellularLocation>
</comment>
<comment type="caution">
    <text evidence="6">The sequence shown here is derived from an EMBL/GenBank/DDBJ whole genome shotgun (WGS) entry which is preliminary data.</text>
</comment>
<keyword evidence="4 5" id="KW-0472">Membrane</keyword>
<dbReference type="PANTHER" id="PTHR30266">
    <property type="entry name" value="MECHANOSENSITIVE CHANNEL MSCL"/>
    <property type="match status" value="1"/>
</dbReference>
<reference evidence="6" key="1">
    <citation type="journal article" date="2020" name="mSystems">
        <title>Genome- and Community-Level Interaction Insights into Carbon Utilization and Element Cycling Functions of Hydrothermarchaeota in Hydrothermal Sediment.</title>
        <authorList>
            <person name="Zhou Z."/>
            <person name="Liu Y."/>
            <person name="Xu W."/>
            <person name="Pan J."/>
            <person name="Luo Z.H."/>
            <person name="Li M."/>
        </authorList>
    </citation>
    <scope>NUCLEOTIDE SEQUENCE [LARGE SCALE GENOMIC DNA]</scope>
    <source>
        <strain evidence="6">SpSt-417</strain>
    </source>
</reference>
<evidence type="ECO:0000256" key="1">
    <source>
        <dbReference type="ARBA" id="ARBA00004141"/>
    </source>
</evidence>
<accession>A0A7C4TJZ5</accession>
<proteinExistence type="predicted"/>
<evidence type="ECO:0000256" key="2">
    <source>
        <dbReference type="ARBA" id="ARBA00022692"/>
    </source>
</evidence>
<gene>
    <name evidence="6" type="ORF">ENR63_00360</name>
</gene>
<dbReference type="SUPFAM" id="SSF81330">
    <property type="entry name" value="Gated mechanosensitive channel"/>
    <property type="match status" value="1"/>
</dbReference>
<dbReference type="AlphaFoldDB" id="A0A7C4TJZ5"/>
<dbReference type="EMBL" id="DSRT01000017">
    <property type="protein sequence ID" value="HGW29368.1"/>
    <property type="molecule type" value="Genomic_DNA"/>
</dbReference>
<evidence type="ECO:0000256" key="3">
    <source>
        <dbReference type="ARBA" id="ARBA00022989"/>
    </source>
</evidence>
<sequence length="114" mass="12198">MEEIKKNAKELSKQKVTAFFDFIREQGVVGLAVGFILGGAVSKVVASLVSDIINPILGIMLGFAGNFSEAKFVFGSVTLPYGHFIASVVDFLVIAAVVYFGVKGLGLDKLDKNR</sequence>
<dbReference type="GO" id="GO:0008381">
    <property type="term" value="F:mechanosensitive monoatomic ion channel activity"/>
    <property type="evidence" value="ECO:0007669"/>
    <property type="project" value="TreeGrafter"/>
</dbReference>
<evidence type="ECO:0000256" key="5">
    <source>
        <dbReference type="SAM" id="Phobius"/>
    </source>
</evidence>
<dbReference type="InterPro" id="IPR036019">
    <property type="entry name" value="MscL_channel"/>
</dbReference>
<organism evidence="6">
    <name type="scientific">candidate division WWE3 bacterium</name>
    <dbReference type="NCBI Taxonomy" id="2053526"/>
    <lineage>
        <taxon>Bacteria</taxon>
        <taxon>Katanobacteria</taxon>
    </lineage>
</organism>
<feature type="transmembrane region" description="Helical" evidence="5">
    <location>
        <begin position="28"/>
        <end position="49"/>
    </location>
</feature>